<dbReference type="PANTHER" id="PTHR11861:SF10">
    <property type="entry name" value="TRANSMEMBRANE PROTEIN 130"/>
    <property type="match status" value="1"/>
</dbReference>
<dbReference type="SUPFAM" id="SSF49299">
    <property type="entry name" value="PKD domain"/>
    <property type="match status" value="2"/>
</dbReference>
<dbReference type="STRING" id="8496.A0A151N1F7"/>
<dbReference type="EMBL" id="AKHW03004154">
    <property type="protein sequence ID" value="KYO30656.1"/>
    <property type="molecule type" value="Genomic_DNA"/>
</dbReference>
<feature type="transmembrane region" description="Helical" evidence="3">
    <location>
        <begin position="343"/>
        <end position="362"/>
    </location>
</feature>
<comment type="caution">
    <text evidence="6">The sequence shown here is derived from an EMBL/GenBank/DDBJ whole genome shotgun (WGS) entry which is preliminary data.</text>
</comment>
<dbReference type="InterPro" id="IPR013783">
    <property type="entry name" value="Ig-like_fold"/>
</dbReference>
<feature type="signal peptide" evidence="4">
    <location>
        <begin position="1"/>
        <end position="26"/>
    </location>
</feature>
<reference evidence="6 7" key="1">
    <citation type="journal article" date="2012" name="Genome Biol.">
        <title>Sequencing three crocodilian genomes to illuminate the evolution of archosaurs and amniotes.</title>
        <authorList>
            <person name="St John J.A."/>
            <person name="Braun E.L."/>
            <person name="Isberg S.R."/>
            <person name="Miles L.G."/>
            <person name="Chong A.Y."/>
            <person name="Gongora J."/>
            <person name="Dalzell P."/>
            <person name="Moran C."/>
            <person name="Bed'hom B."/>
            <person name="Abzhanov A."/>
            <person name="Burgess S.C."/>
            <person name="Cooksey A.M."/>
            <person name="Castoe T.A."/>
            <person name="Crawford N.G."/>
            <person name="Densmore L.D."/>
            <person name="Drew J.C."/>
            <person name="Edwards S.V."/>
            <person name="Faircloth B.C."/>
            <person name="Fujita M.K."/>
            <person name="Greenwold M.J."/>
            <person name="Hoffmann F.G."/>
            <person name="Howard J.M."/>
            <person name="Iguchi T."/>
            <person name="Janes D.E."/>
            <person name="Khan S.Y."/>
            <person name="Kohno S."/>
            <person name="de Koning A.J."/>
            <person name="Lance S.L."/>
            <person name="McCarthy F.M."/>
            <person name="McCormack J.E."/>
            <person name="Merchant M.E."/>
            <person name="Peterson D.G."/>
            <person name="Pollock D.D."/>
            <person name="Pourmand N."/>
            <person name="Raney B.J."/>
            <person name="Roessler K.A."/>
            <person name="Sanford J.R."/>
            <person name="Sawyer R.H."/>
            <person name="Schmidt C.J."/>
            <person name="Triplett E.W."/>
            <person name="Tuberville T.D."/>
            <person name="Venegas-Anaya M."/>
            <person name="Howard J.T."/>
            <person name="Jarvis E.D."/>
            <person name="Guillette L.J.Jr."/>
            <person name="Glenn T.C."/>
            <person name="Green R.E."/>
            <person name="Ray D.A."/>
        </authorList>
    </citation>
    <scope>NUCLEOTIDE SEQUENCE [LARGE SCALE GENOMIC DNA]</scope>
    <source>
        <strain evidence="6">KSC_2009_1</strain>
    </source>
</reference>
<evidence type="ECO:0000256" key="3">
    <source>
        <dbReference type="SAM" id="Phobius"/>
    </source>
</evidence>
<protein>
    <submittedName>
        <fullName evidence="6">Transmembrane protein 130</fullName>
    </submittedName>
</protein>
<keyword evidence="7" id="KW-1185">Reference proteome</keyword>
<dbReference type="eggNOG" id="ENOG502QSPZ">
    <property type="taxonomic scope" value="Eukaryota"/>
</dbReference>
<organism evidence="6 7">
    <name type="scientific">Alligator mississippiensis</name>
    <name type="common">American alligator</name>
    <dbReference type="NCBI Taxonomy" id="8496"/>
    <lineage>
        <taxon>Eukaryota</taxon>
        <taxon>Metazoa</taxon>
        <taxon>Chordata</taxon>
        <taxon>Craniata</taxon>
        <taxon>Vertebrata</taxon>
        <taxon>Euteleostomi</taxon>
        <taxon>Archelosauria</taxon>
        <taxon>Archosauria</taxon>
        <taxon>Crocodylia</taxon>
        <taxon>Alligatoridae</taxon>
        <taxon>Alligatorinae</taxon>
        <taxon>Alligator</taxon>
    </lineage>
</organism>
<proteinExistence type="predicted"/>
<evidence type="ECO:0000313" key="6">
    <source>
        <dbReference type="EMBL" id="KYO30656.1"/>
    </source>
</evidence>
<gene>
    <name evidence="6" type="primary">TMEM130</name>
    <name evidence="6" type="ORF">Y1Q_0008285</name>
</gene>
<dbReference type="AlphaFoldDB" id="A0A151N1F7"/>
<evidence type="ECO:0000313" key="7">
    <source>
        <dbReference type="Proteomes" id="UP000050525"/>
    </source>
</evidence>
<evidence type="ECO:0000256" key="4">
    <source>
        <dbReference type="SAM" id="SignalP"/>
    </source>
</evidence>
<dbReference type="PANTHER" id="PTHR11861">
    <property type="entry name" value="MELANOCYTE PROTEIN PMEL 17-RELATED"/>
    <property type="match status" value="1"/>
</dbReference>
<feature type="chain" id="PRO_5007585648" evidence="4">
    <location>
        <begin position="27"/>
        <end position="487"/>
    </location>
</feature>
<keyword evidence="2" id="KW-0325">Glycoprotein</keyword>
<dbReference type="CDD" id="cd00146">
    <property type="entry name" value="PKD"/>
    <property type="match status" value="1"/>
</dbReference>
<dbReference type="InterPro" id="IPR045219">
    <property type="entry name" value="PKAT"/>
</dbReference>
<dbReference type="Pfam" id="PF20433">
    <property type="entry name" value="PKAT_KLD"/>
    <property type="match status" value="1"/>
</dbReference>
<feature type="domain" description="PKD" evidence="5">
    <location>
        <begin position="179"/>
        <end position="212"/>
    </location>
</feature>
<evidence type="ECO:0000256" key="1">
    <source>
        <dbReference type="ARBA" id="ARBA00022729"/>
    </source>
</evidence>
<keyword evidence="3 6" id="KW-0812">Transmembrane</keyword>
<keyword evidence="1 4" id="KW-0732">Signal</keyword>
<sequence length="487" mass="54530">MAQAFLPPSIFQVVCVVLVLSHFRSAAVQYELEITNNGPITTGAQATISASLIMKNDDDVLIQDPNSYRFNWIYAPLTLTKKSEQQFNSVIVVTGEFPGDFPISVWVTHTDCWLCWPIAGNVTMLQVTEFIVGNLTIAQIEDNSTFVKQGPSSATDTLTLISFFLHDPSNYFKLASFIYYWDFGDGTQQVTKESFVYYNYSTVGNRTVHLKVVAEWEEIGSSTNGRKMVQKTGDFTTALELLDAVKSIHVIGSRETHVMENLSLSLQINGSPPLTLCWLIKSECIPLEGEKCHLVVINGSYYNLSHTFNDAGQYCLSVRVENGVNTLQTYHEIKVWPTGIHPAFFALPCIAVLSMMLALVMYTNFRSSTQQKDLVEVADFDFSPLSDKNYSPFDLEPSCLQMCCSCCFSWSSQEYSQQKLLPESITEHQGSWQITDSAGFWKEEEGSKACEKQKECASGKYILKNLNKIIQDKTTQNKGGTKQPGTI</sequence>
<dbReference type="InterPro" id="IPR046846">
    <property type="entry name" value="PKAT_KLD"/>
</dbReference>
<keyword evidence="3" id="KW-0472">Membrane</keyword>
<dbReference type="Proteomes" id="UP000050525">
    <property type="component" value="Unassembled WGS sequence"/>
</dbReference>
<accession>A0A151N1F7</accession>
<evidence type="ECO:0000259" key="5">
    <source>
        <dbReference type="PROSITE" id="PS50093"/>
    </source>
</evidence>
<evidence type="ECO:0000256" key="2">
    <source>
        <dbReference type="ARBA" id="ARBA00023180"/>
    </source>
</evidence>
<name>A0A151N1F7_ALLMI</name>
<keyword evidence="3" id="KW-1133">Transmembrane helix</keyword>
<dbReference type="PROSITE" id="PS50093">
    <property type="entry name" value="PKD"/>
    <property type="match status" value="1"/>
</dbReference>
<dbReference type="InterPro" id="IPR000601">
    <property type="entry name" value="PKD_dom"/>
</dbReference>
<dbReference type="InterPro" id="IPR035986">
    <property type="entry name" value="PKD_dom_sf"/>
</dbReference>
<dbReference type="Gene3D" id="2.60.40.10">
    <property type="entry name" value="Immunoglobulins"/>
    <property type="match status" value="1"/>
</dbReference>
<dbReference type="GO" id="GO:0005886">
    <property type="term" value="C:plasma membrane"/>
    <property type="evidence" value="ECO:0007669"/>
    <property type="project" value="TreeGrafter"/>
</dbReference>